<evidence type="ECO:0000313" key="2">
    <source>
        <dbReference type="EMBL" id="WNG47428.1"/>
    </source>
</evidence>
<dbReference type="Proteomes" id="UP001611383">
    <property type="component" value="Chromosome"/>
</dbReference>
<evidence type="ECO:0000313" key="3">
    <source>
        <dbReference type="Proteomes" id="UP001611383"/>
    </source>
</evidence>
<gene>
    <name evidence="2" type="ORF">F0U60_27390</name>
</gene>
<accession>A0ABY9WWA8</accession>
<evidence type="ECO:0000256" key="1">
    <source>
        <dbReference type="SAM" id="Phobius"/>
    </source>
</evidence>
<name>A0ABY9WWA8_9BACT</name>
<sequence>MYNLLIALGVGVAITLGITLTGIGSIWAGIIPGTIGFLVTYFLLARRIGNQLQVLMTSVQKELQGQPTSQKEAQARVERAIKMLESGLAYEKWQFLVGPEIHSQIGMLKYMSKDLDGAKVHFAKASPRNYMAKAMEGALYFQRKDFGAMKKSFEAAVTSGKKEPLVWAVYAWCLVQNKEKDDALKVLGRGVEANPSDEKLKSSLSALQNDKRLKMKPYEPMWWQFGLEAPPPQVLGGGGGGRRVQFNPRR</sequence>
<keyword evidence="1" id="KW-1133">Transmembrane helix</keyword>
<dbReference type="EMBL" id="CP043494">
    <property type="protein sequence ID" value="WNG47428.1"/>
    <property type="molecule type" value="Genomic_DNA"/>
</dbReference>
<dbReference type="Gene3D" id="1.25.40.10">
    <property type="entry name" value="Tetratricopeptide repeat domain"/>
    <property type="match status" value="1"/>
</dbReference>
<keyword evidence="3" id="KW-1185">Reference proteome</keyword>
<dbReference type="InterPro" id="IPR011990">
    <property type="entry name" value="TPR-like_helical_dom_sf"/>
</dbReference>
<protein>
    <submittedName>
        <fullName evidence="2">Tetratricopeptide repeat protein</fullName>
    </submittedName>
</protein>
<dbReference type="RefSeq" id="WP_395803755.1">
    <property type="nucleotide sequence ID" value="NZ_CP043494.1"/>
</dbReference>
<proteinExistence type="predicted"/>
<keyword evidence="1" id="KW-0812">Transmembrane</keyword>
<dbReference type="SUPFAM" id="SSF48452">
    <property type="entry name" value="TPR-like"/>
    <property type="match status" value="1"/>
</dbReference>
<reference evidence="2 3" key="1">
    <citation type="submission" date="2019-08" db="EMBL/GenBank/DDBJ databases">
        <title>Archangium and Cystobacter genomes.</title>
        <authorList>
            <person name="Chen I.-C.K."/>
            <person name="Wielgoss S."/>
        </authorList>
    </citation>
    <scope>NUCLEOTIDE SEQUENCE [LARGE SCALE GENOMIC DNA]</scope>
    <source>
        <strain evidence="2 3">Cbm 6</strain>
    </source>
</reference>
<feature type="transmembrane region" description="Helical" evidence="1">
    <location>
        <begin position="27"/>
        <end position="44"/>
    </location>
</feature>
<keyword evidence="1" id="KW-0472">Membrane</keyword>
<organism evidence="2 3">
    <name type="scientific">Archangium minus</name>
    <dbReference type="NCBI Taxonomy" id="83450"/>
    <lineage>
        <taxon>Bacteria</taxon>
        <taxon>Pseudomonadati</taxon>
        <taxon>Myxococcota</taxon>
        <taxon>Myxococcia</taxon>
        <taxon>Myxococcales</taxon>
        <taxon>Cystobacterineae</taxon>
        <taxon>Archangiaceae</taxon>
        <taxon>Archangium</taxon>
    </lineage>
</organism>